<proteinExistence type="predicted"/>
<sequence>MSSIDVALLYQPPSVVRQFRQSALVKPTALLPLSQANGVCLYLQLLLFCSFSIITSQHLFLFFKYQPVAAVAPPSLSVLLLPLPRLCRHFSLPHRASRRRLHSPSRHRIFIATSTTTTTLSSFHRANNTASSQISSTPSQIYFLFAFSLCLTAPPVAAFILRRAAVSLNLPLLVLDAASSSQCRPPPRRFLLLIVPTTPLLRRSHRRHRRFASSLRRRHGVFFFLLPPPSSLLLVVVVL</sequence>
<feature type="transmembrane region" description="Helical" evidence="1">
    <location>
        <begin position="39"/>
        <end position="62"/>
    </location>
</feature>
<dbReference type="EMBL" id="JASCZI010151268">
    <property type="protein sequence ID" value="MED6171565.1"/>
    <property type="molecule type" value="Genomic_DNA"/>
</dbReference>
<keyword evidence="3" id="KW-1185">Reference proteome</keyword>
<evidence type="ECO:0000313" key="3">
    <source>
        <dbReference type="Proteomes" id="UP001341840"/>
    </source>
</evidence>
<feature type="transmembrane region" description="Helical" evidence="1">
    <location>
        <begin position="219"/>
        <end position="238"/>
    </location>
</feature>
<protein>
    <submittedName>
        <fullName evidence="2">Uncharacterized protein</fullName>
    </submittedName>
</protein>
<reference evidence="2 3" key="1">
    <citation type="journal article" date="2023" name="Plants (Basel)">
        <title>Bridging the Gap: Combining Genomics and Transcriptomics Approaches to Understand Stylosanthes scabra, an Orphan Legume from the Brazilian Caatinga.</title>
        <authorList>
            <person name="Ferreira-Neto J.R.C."/>
            <person name="da Silva M.D."/>
            <person name="Binneck E."/>
            <person name="de Melo N.F."/>
            <person name="da Silva R.H."/>
            <person name="de Melo A.L.T.M."/>
            <person name="Pandolfi V."/>
            <person name="Bustamante F.O."/>
            <person name="Brasileiro-Vidal A.C."/>
            <person name="Benko-Iseppon A.M."/>
        </authorList>
    </citation>
    <scope>NUCLEOTIDE SEQUENCE [LARGE SCALE GENOMIC DNA]</scope>
    <source>
        <tissue evidence="2">Leaves</tissue>
    </source>
</reference>
<keyword evidence="1" id="KW-1133">Transmembrane helix</keyword>
<comment type="caution">
    <text evidence="2">The sequence shown here is derived from an EMBL/GenBank/DDBJ whole genome shotgun (WGS) entry which is preliminary data.</text>
</comment>
<accession>A0ABU6VFT0</accession>
<organism evidence="2 3">
    <name type="scientific">Stylosanthes scabra</name>
    <dbReference type="NCBI Taxonomy" id="79078"/>
    <lineage>
        <taxon>Eukaryota</taxon>
        <taxon>Viridiplantae</taxon>
        <taxon>Streptophyta</taxon>
        <taxon>Embryophyta</taxon>
        <taxon>Tracheophyta</taxon>
        <taxon>Spermatophyta</taxon>
        <taxon>Magnoliopsida</taxon>
        <taxon>eudicotyledons</taxon>
        <taxon>Gunneridae</taxon>
        <taxon>Pentapetalae</taxon>
        <taxon>rosids</taxon>
        <taxon>fabids</taxon>
        <taxon>Fabales</taxon>
        <taxon>Fabaceae</taxon>
        <taxon>Papilionoideae</taxon>
        <taxon>50 kb inversion clade</taxon>
        <taxon>dalbergioids sensu lato</taxon>
        <taxon>Dalbergieae</taxon>
        <taxon>Pterocarpus clade</taxon>
        <taxon>Stylosanthes</taxon>
    </lineage>
</organism>
<name>A0ABU6VFT0_9FABA</name>
<keyword evidence="1" id="KW-0472">Membrane</keyword>
<evidence type="ECO:0000313" key="2">
    <source>
        <dbReference type="EMBL" id="MED6171565.1"/>
    </source>
</evidence>
<keyword evidence="1" id="KW-0812">Transmembrane</keyword>
<feature type="transmembrane region" description="Helical" evidence="1">
    <location>
        <begin position="141"/>
        <end position="161"/>
    </location>
</feature>
<dbReference type="Proteomes" id="UP001341840">
    <property type="component" value="Unassembled WGS sequence"/>
</dbReference>
<gene>
    <name evidence="2" type="ORF">PIB30_041788</name>
</gene>
<evidence type="ECO:0000256" key="1">
    <source>
        <dbReference type="SAM" id="Phobius"/>
    </source>
</evidence>